<dbReference type="GO" id="GO:0006508">
    <property type="term" value="P:proteolysis"/>
    <property type="evidence" value="ECO:0007669"/>
    <property type="project" value="InterPro"/>
</dbReference>
<dbReference type="GO" id="GO:0005829">
    <property type="term" value="C:cytosol"/>
    <property type="evidence" value="ECO:0007669"/>
    <property type="project" value="TreeGrafter"/>
</dbReference>
<organism evidence="2">
    <name type="scientific">marine sediment metagenome</name>
    <dbReference type="NCBI Taxonomy" id="412755"/>
    <lineage>
        <taxon>unclassified sequences</taxon>
        <taxon>metagenomes</taxon>
        <taxon>ecological metagenomes</taxon>
    </lineage>
</organism>
<dbReference type="AlphaFoldDB" id="X1IP44"/>
<name>X1IP44_9ZZZZ</name>
<dbReference type="InterPro" id="IPR045569">
    <property type="entry name" value="Metalloprtase-TldD/E_C"/>
</dbReference>
<sequence length="252" mass="27401">THHFDGIKTAKEALKNAKRNLHRIKIKTKKMPVILSPKGTINLILNPIASAINAEMYQYKRSFLVGKREQKIGSDLINIDDNAIISGRVGSSVFDGEGFPCRNKKIIESGHFLQSGLLHNSYTAGKEGIESTGNASRRSFSSVPSIGISNLILQPGTAQKDELIQSVKEGILLNSTADSPNIATGDFSGLISQGNLIQKGEIKQALNETMFGINLLDLFENVISISKENKIYGSYSAPYVKIDKVQIIGAQS</sequence>
<dbReference type="SUPFAM" id="SSF111283">
    <property type="entry name" value="Putative modulator of DNA gyrase, PmbA/TldD"/>
    <property type="match status" value="1"/>
</dbReference>
<dbReference type="Pfam" id="PF19289">
    <property type="entry name" value="PmbA_TldD_3rd"/>
    <property type="match status" value="1"/>
</dbReference>
<evidence type="ECO:0000313" key="2">
    <source>
        <dbReference type="EMBL" id="GAH59323.1"/>
    </source>
</evidence>
<protein>
    <recommendedName>
        <fullName evidence="1">Metalloprotease TldD/E C-terminal domain-containing protein</fullName>
    </recommendedName>
</protein>
<dbReference type="InterPro" id="IPR036059">
    <property type="entry name" value="TldD/PmbA_sf"/>
</dbReference>
<dbReference type="GO" id="GO:0008237">
    <property type="term" value="F:metallopeptidase activity"/>
    <property type="evidence" value="ECO:0007669"/>
    <property type="project" value="InterPro"/>
</dbReference>
<evidence type="ECO:0000259" key="1">
    <source>
        <dbReference type="Pfam" id="PF19289"/>
    </source>
</evidence>
<proteinExistence type="predicted"/>
<dbReference type="InterPro" id="IPR047657">
    <property type="entry name" value="PmbA"/>
</dbReference>
<gene>
    <name evidence="2" type="ORF">S03H2_36874</name>
</gene>
<feature type="non-terminal residue" evidence="2">
    <location>
        <position position="1"/>
    </location>
</feature>
<accession>X1IP44</accession>
<dbReference type="PANTHER" id="PTHR43421:SF1">
    <property type="entry name" value="METALLOPROTEASE PMBA"/>
    <property type="match status" value="1"/>
</dbReference>
<feature type="domain" description="Metalloprotease TldD/E C-terminal" evidence="1">
    <location>
        <begin position="28"/>
        <end position="249"/>
    </location>
</feature>
<comment type="caution">
    <text evidence="2">The sequence shown here is derived from an EMBL/GenBank/DDBJ whole genome shotgun (WGS) entry which is preliminary data.</text>
</comment>
<dbReference type="PANTHER" id="PTHR43421">
    <property type="entry name" value="METALLOPROTEASE PMBA"/>
    <property type="match status" value="1"/>
</dbReference>
<dbReference type="EMBL" id="BARU01022659">
    <property type="protein sequence ID" value="GAH59323.1"/>
    <property type="molecule type" value="Genomic_DNA"/>
</dbReference>
<reference evidence="2" key="1">
    <citation type="journal article" date="2014" name="Front. Microbiol.">
        <title>High frequency of phylogenetically diverse reductive dehalogenase-homologous genes in deep subseafloor sedimentary metagenomes.</title>
        <authorList>
            <person name="Kawai M."/>
            <person name="Futagami T."/>
            <person name="Toyoda A."/>
            <person name="Takaki Y."/>
            <person name="Nishi S."/>
            <person name="Hori S."/>
            <person name="Arai W."/>
            <person name="Tsubouchi T."/>
            <person name="Morono Y."/>
            <person name="Uchiyama I."/>
            <person name="Ito T."/>
            <person name="Fujiyama A."/>
            <person name="Inagaki F."/>
            <person name="Takami H."/>
        </authorList>
    </citation>
    <scope>NUCLEOTIDE SEQUENCE</scope>
    <source>
        <strain evidence="2">Expedition CK06-06</strain>
    </source>
</reference>